<feature type="signal peptide" evidence="1">
    <location>
        <begin position="1"/>
        <end position="19"/>
    </location>
</feature>
<dbReference type="Proteomes" id="UP000327044">
    <property type="component" value="Unassembled WGS sequence"/>
</dbReference>
<sequence length="183" mass="20944">MSFQRHLPILTILISSGLCGYQPVKFIQNESSSNARTSSFSTLTIHNAPSRNPSNQRNRQSRSFNHILGTYPYVNQFWQDSIYLNPPEYGGVKVEIGRDGHITPDFSDGLAYPDPYLVTGGRALAIAKLLYSNEMFYNDFPHVSALLKNQQMRRENGLEEHRLGSSRPSSPFFNYRFQYVYLP</sequence>
<evidence type="ECO:0000313" key="2">
    <source>
        <dbReference type="EMBL" id="KAB0799436.1"/>
    </source>
</evidence>
<keyword evidence="3" id="KW-1185">Reference proteome</keyword>
<evidence type="ECO:0000256" key="1">
    <source>
        <dbReference type="SAM" id="SignalP"/>
    </source>
</evidence>
<organism evidence="2 3">
    <name type="scientific">Photinus pyralis</name>
    <name type="common">Common eastern firefly</name>
    <name type="synonym">Lampyris pyralis</name>
    <dbReference type="NCBI Taxonomy" id="7054"/>
    <lineage>
        <taxon>Eukaryota</taxon>
        <taxon>Metazoa</taxon>
        <taxon>Ecdysozoa</taxon>
        <taxon>Arthropoda</taxon>
        <taxon>Hexapoda</taxon>
        <taxon>Insecta</taxon>
        <taxon>Pterygota</taxon>
        <taxon>Neoptera</taxon>
        <taxon>Endopterygota</taxon>
        <taxon>Coleoptera</taxon>
        <taxon>Polyphaga</taxon>
        <taxon>Elateriformia</taxon>
        <taxon>Elateroidea</taxon>
        <taxon>Lampyridae</taxon>
        <taxon>Lampyrinae</taxon>
        <taxon>Photinus</taxon>
    </lineage>
</organism>
<reference evidence="2 3" key="1">
    <citation type="journal article" date="2018" name="Elife">
        <title>Firefly genomes illuminate parallel origins of bioluminescence in beetles.</title>
        <authorList>
            <person name="Fallon T.R."/>
            <person name="Lower S.E."/>
            <person name="Chang C.H."/>
            <person name="Bessho-Uehara M."/>
            <person name="Martin G.J."/>
            <person name="Bewick A.J."/>
            <person name="Behringer M."/>
            <person name="Debat H.J."/>
            <person name="Wong I."/>
            <person name="Day J.C."/>
            <person name="Suvorov A."/>
            <person name="Silva C.J."/>
            <person name="Stanger-Hall K.F."/>
            <person name="Hall D.W."/>
            <person name="Schmitz R.J."/>
            <person name="Nelson D.R."/>
            <person name="Lewis S.M."/>
            <person name="Shigenobu S."/>
            <person name="Bybee S.M."/>
            <person name="Larracuente A.M."/>
            <person name="Oba Y."/>
            <person name="Weng J.K."/>
        </authorList>
    </citation>
    <scope>NUCLEOTIDE SEQUENCE [LARGE SCALE GENOMIC DNA]</scope>
    <source>
        <strain evidence="2">1611_PpyrPB1</strain>
        <tissue evidence="2">Whole body</tissue>
    </source>
</reference>
<dbReference type="AlphaFoldDB" id="A0A5N4AQ62"/>
<name>A0A5N4AQ62_PHOPY</name>
<accession>A0A5N4AQ62</accession>
<dbReference type="EMBL" id="VVIM01000005">
    <property type="protein sequence ID" value="KAB0799436.1"/>
    <property type="molecule type" value="Genomic_DNA"/>
</dbReference>
<comment type="caution">
    <text evidence="2">The sequence shown here is derived from an EMBL/GenBank/DDBJ whole genome shotgun (WGS) entry which is preliminary data.</text>
</comment>
<proteinExistence type="predicted"/>
<keyword evidence="1" id="KW-0732">Signal</keyword>
<feature type="chain" id="PRO_5024372448" evidence="1">
    <location>
        <begin position="20"/>
        <end position="183"/>
    </location>
</feature>
<dbReference type="InParanoid" id="A0A5N4AQ62"/>
<protein>
    <submittedName>
        <fullName evidence="2">Uncharacterized protein</fullName>
    </submittedName>
</protein>
<evidence type="ECO:0000313" key="3">
    <source>
        <dbReference type="Proteomes" id="UP000327044"/>
    </source>
</evidence>
<gene>
    <name evidence="2" type="ORF">PPYR_07316</name>
</gene>